<protein>
    <submittedName>
        <fullName evidence="3">Methyltransferase domain-containing protein</fullName>
    </submittedName>
</protein>
<dbReference type="PANTHER" id="PTHR43861">
    <property type="entry name" value="TRANS-ACONITATE 2-METHYLTRANSFERASE-RELATED"/>
    <property type="match status" value="1"/>
</dbReference>
<dbReference type="RefSeq" id="WP_344443579.1">
    <property type="nucleotide sequence ID" value="NZ_BAAALF010000082.1"/>
</dbReference>
<dbReference type="GO" id="GO:0032259">
    <property type="term" value="P:methylation"/>
    <property type="evidence" value="ECO:0007669"/>
    <property type="project" value="UniProtKB-KW"/>
</dbReference>
<evidence type="ECO:0000256" key="1">
    <source>
        <dbReference type="ARBA" id="ARBA00022679"/>
    </source>
</evidence>
<accession>A0ABN1WEN2</accession>
<comment type="caution">
    <text evidence="3">The sequence shown here is derived from an EMBL/GenBank/DDBJ whole genome shotgun (WGS) entry which is preliminary data.</text>
</comment>
<sequence>MSQVLATAAPGPGYPFDGHADHAAAQLDWLRAAYDPFTTERLAATGLRAGWHCLEIGAGNGSVAHWLADRVAPTGSVLATDLVPHRVPARPGMRVERHDIVHDPLPEGRFDLVHVRLVLQHLPRRAAVLAKLRGALRPGGVLQVDEFDVSYGPVLTAPDEDSARLYERFLAAKQRALEASGARVVWGRECPAELVAAGFTEVDPQPRITLWRAGHPGLELLVSHTHSLRERLLAAGLSEQDLVEVRAVMRDARFSAASAVFYSVQARRPH</sequence>
<dbReference type="PANTHER" id="PTHR43861:SF3">
    <property type="entry name" value="PUTATIVE (AFU_ORTHOLOGUE AFUA_2G14390)-RELATED"/>
    <property type="match status" value="1"/>
</dbReference>
<dbReference type="EMBL" id="BAAALF010000082">
    <property type="protein sequence ID" value="GAA1248181.1"/>
    <property type="molecule type" value="Genomic_DNA"/>
</dbReference>
<proteinExistence type="predicted"/>
<keyword evidence="1" id="KW-0808">Transferase</keyword>
<dbReference type="Gene3D" id="3.40.50.150">
    <property type="entry name" value="Vaccinia Virus protein VP39"/>
    <property type="match status" value="1"/>
</dbReference>
<dbReference type="Proteomes" id="UP001500037">
    <property type="component" value="Unassembled WGS sequence"/>
</dbReference>
<dbReference type="GO" id="GO:0008168">
    <property type="term" value="F:methyltransferase activity"/>
    <property type="evidence" value="ECO:0007669"/>
    <property type="project" value="UniProtKB-KW"/>
</dbReference>
<reference evidence="3 4" key="1">
    <citation type="journal article" date="2019" name="Int. J. Syst. Evol. Microbiol.">
        <title>The Global Catalogue of Microorganisms (GCM) 10K type strain sequencing project: providing services to taxonomists for standard genome sequencing and annotation.</title>
        <authorList>
            <consortium name="The Broad Institute Genomics Platform"/>
            <consortium name="The Broad Institute Genome Sequencing Center for Infectious Disease"/>
            <person name="Wu L."/>
            <person name="Ma J."/>
        </authorList>
    </citation>
    <scope>NUCLEOTIDE SEQUENCE [LARGE SCALE GENOMIC DNA]</scope>
    <source>
        <strain evidence="3 4">JCM 13004</strain>
    </source>
</reference>
<evidence type="ECO:0000313" key="3">
    <source>
        <dbReference type="EMBL" id="GAA1248181.1"/>
    </source>
</evidence>
<dbReference type="SUPFAM" id="SSF53335">
    <property type="entry name" value="S-adenosyl-L-methionine-dependent methyltransferases"/>
    <property type="match status" value="1"/>
</dbReference>
<feature type="domain" description="Methyltransferase type 12" evidence="2">
    <location>
        <begin position="54"/>
        <end position="142"/>
    </location>
</feature>
<name>A0ABN1WEN2_9ACTN</name>
<evidence type="ECO:0000313" key="4">
    <source>
        <dbReference type="Proteomes" id="UP001500037"/>
    </source>
</evidence>
<keyword evidence="3" id="KW-0489">Methyltransferase</keyword>
<dbReference type="Pfam" id="PF08242">
    <property type="entry name" value="Methyltransf_12"/>
    <property type="match status" value="1"/>
</dbReference>
<organism evidence="3 4">
    <name type="scientific">Kitasatospora nipponensis</name>
    <dbReference type="NCBI Taxonomy" id="258049"/>
    <lineage>
        <taxon>Bacteria</taxon>
        <taxon>Bacillati</taxon>
        <taxon>Actinomycetota</taxon>
        <taxon>Actinomycetes</taxon>
        <taxon>Kitasatosporales</taxon>
        <taxon>Streptomycetaceae</taxon>
        <taxon>Kitasatospora</taxon>
    </lineage>
</organism>
<dbReference type="InterPro" id="IPR029063">
    <property type="entry name" value="SAM-dependent_MTases_sf"/>
</dbReference>
<dbReference type="InterPro" id="IPR013217">
    <property type="entry name" value="Methyltransf_12"/>
</dbReference>
<gene>
    <name evidence="3" type="ORF">GCM10009665_43850</name>
</gene>
<keyword evidence="4" id="KW-1185">Reference proteome</keyword>
<dbReference type="CDD" id="cd02440">
    <property type="entry name" value="AdoMet_MTases"/>
    <property type="match status" value="1"/>
</dbReference>
<evidence type="ECO:0000259" key="2">
    <source>
        <dbReference type="Pfam" id="PF08242"/>
    </source>
</evidence>